<keyword evidence="4" id="KW-1185">Reference proteome</keyword>
<dbReference type="InterPro" id="IPR016747">
    <property type="entry name" value="Phosphotransbutyrylase"/>
</dbReference>
<keyword evidence="1" id="KW-0812">Transmembrane</keyword>
<protein>
    <submittedName>
        <fullName evidence="3">VanZ family protein</fullName>
    </submittedName>
</protein>
<dbReference type="Pfam" id="PF04892">
    <property type="entry name" value="VanZ"/>
    <property type="match status" value="1"/>
</dbReference>
<dbReference type="AlphaFoldDB" id="A0A8I0DMI5"/>
<feature type="domain" description="VanZ-like" evidence="2">
    <location>
        <begin position="15"/>
        <end position="141"/>
    </location>
</feature>
<gene>
    <name evidence="3" type="ORF">H8R92_12835</name>
</gene>
<evidence type="ECO:0000313" key="4">
    <source>
        <dbReference type="Proteomes" id="UP000662088"/>
    </source>
</evidence>
<proteinExistence type="predicted"/>
<feature type="transmembrane region" description="Helical" evidence="1">
    <location>
        <begin position="65"/>
        <end position="83"/>
    </location>
</feature>
<evidence type="ECO:0000259" key="2">
    <source>
        <dbReference type="Pfam" id="PF04892"/>
    </source>
</evidence>
<reference evidence="3" key="1">
    <citation type="submission" date="2020-08" db="EMBL/GenBank/DDBJ databases">
        <title>Genome public.</title>
        <authorList>
            <person name="Liu C."/>
            <person name="Sun Q."/>
        </authorList>
    </citation>
    <scope>NUCLEOTIDE SEQUENCE</scope>
    <source>
        <strain evidence="3">NSJ-42</strain>
    </source>
</reference>
<dbReference type="RefSeq" id="WP_022212134.1">
    <property type="nucleotide sequence ID" value="NZ_JACOOQ010000037.1"/>
</dbReference>
<dbReference type="PIRSF" id="PIRSF019083">
    <property type="entry name" value="UCP019083_VanZ"/>
    <property type="match status" value="1"/>
</dbReference>
<feature type="transmembrane region" description="Helical" evidence="1">
    <location>
        <begin position="12"/>
        <end position="29"/>
    </location>
</feature>
<evidence type="ECO:0000256" key="1">
    <source>
        <dbReference type="SAM" id="Phobius"/>
    </source>
</evidence>
<comment type="caution">
    <text evidence="3">The sequence shown here is derived from an EMBL/GenBank/DDBJ whole genome shotgun (WGS) entry which is preliminary data.</text>
</comment>
<name>A0A8I0DMI5_9CLOT</name>
<organism evidence="3 4">
    <name type="scientific">Clostridium lentum</name>
    <dbReference type="NCBI Taxonomy" id="2763037"/>
    <lineage>
        <taxon>Bacteria</taxon>
        <taxon>Bacillati</taxon>
        <taxon>Bacillota</taxon>
        <taxon>Clostridia</taxon>
        <taxon>Eubacteriales</taxon>
        <taxon>Clostridiaceae</taxon>
        <taxon>Clostridium</taxon>
    </lineage>
</organism>
<sequence length="153" mass="17716">MKQKQKKQKKKLISWILLLAWMAFIFYMSQQTGQVSSGQSGKIVLLLSKIGIEISKDNISNITFIIRKSAHFTEYFILYILLFNVIKHYIHTKKIILYSIMGVIIYAVSDELHQYFVPERSSTIKDVFIDSCGGIVASIVNNLFYKIKNMIKI</sequence>
<evidence type="ECO:0000313" key="3">
    <source>
        <dbReference type="EMBL" id="MBC5641243.1"/>
    </source>
</evidence>
<keyword evidence="1" id="KW-1133">Transmembrane helix</keyword>
<dbReference type="InterPro" id="IPR006976">
    <property type="entry name" value="VanZ-like"/>
</dbReference>
<dbReference type="EMBL" id="JACOOQ010000037">
    <property type="protein sequence ID" value="MBC5641243.1"/>
    <property type="molecule type" value="Genomic_DNA"/>
</dbReference>
<keyword evidence="1" id="KW-0472">Membrane</keyword>
<dbReference type="Proteomes" id="UP000662088">
    <property type="component" value="Unassembled WGS sequence"/>
</dbReference>
<feature type="transmembrane region" description="Helical" evidence="1">
    <location>
        <begin position="95"/>
        <end position="115"/>
    </location>
</feature>
<accession>A0A8I0DMI5</accession>
<dbReference type="NCBIfam" id="NF037970">
    <property type="entry name" value="vanZ_1"/>
    <property type="match status" value="1"/>
</dbReference>
<feature type="transmembrane region" description="Helical" evidence="1">
    <location>
        <begin position="127"/>
        <end position="145"/>
    </location>
</feature>